<organism evidence="1 2">
    <name type="scientific">Chilo suppressalis</name>
    <name type="common">Asiatic rice borer moth</name>
    <dbReference type="NCBI Taxonomy" id="168631"/>
    <lineage>
        <taxon>Eukaryota</taxon>
        <taxon>Metazoa</taxon>
        <taxon>Ecdysozoa</taxon>
        <taxon>Arthropoda</taxon>
        <taxon>Hexapoda</taxon>
        <taxon>Insecta</taxon>
        <taxon>Pterygota</taxon>
        <taxon>Neoptera</taxon>
        <taxon>Endopterygota</taxon>
        <taxon>Lepidoptera</taxon>
        <taxon>Glossata</taxon>
        <taxon>Ditrysia</taxon>
        <taxon>Pyraloidea</taxon>
        <taxon>Crambidae</taxon>
        <taxon>Crambinae</taxon>
        <taxon>Chilo</taxon>
    </lineage>
</organism>
<sequence>MSHKRNGLKRTHEDAALDSEAVIDSTAPIAHIVKEFLKREYHNKAYRFYHQLLGKRKALHSLDIHYTTPGHPLKYFKDDWDGNIGTDFFEQFQYKSTMPKVITEMKNVDKYDPVTDLMKIKSDWHHGNSVIKASACLVKAMRDKCEHQFNDEVMQVPQYLIDLATRLEKNPDPNFDASFNWYYAGNGNMQIICVNWVDYTLHSEFGTVYISKFDKDRIAQEMEISASFDCGKDNLIYETICSSQNIVAVRTKHTIFLLKIVEINNELCFEKLKHFETNSIYTGISFDSHHTYILYATTLDSKLTIVNINRMTGRSVKLKNNSDSLLNNWNCIIGAERCTYMHIEKGAITLYDKRTNSKVNIWTGVKDIVDTVHCNNISAAKHCKDSPSLYFATDHYAFLMDTRATKSKNLRAVQRWTHGMKCAPTYMLINKAANNKELITLSSQWCEDTCVISNYANSVINSCEISGVTMPYHPPNILDVLNQARQNMQCIDLYRPIEERLSTSITGQAMTEIDDHFCILTQNSLGDVFARNLYPKYMESFIEDDSVQRLHDWSKSYKTDIKIFEVSALRNIANVWHKLKKVPDSYNFGPKNIKEYFDESKVFESFEKEELIPELLDAWCVERDAAQIAAADQTGNQSSIMSRLHFQDSDDE</sequence>
<reference evidence="1" key="1">
    <citation type="submission" date="2021-12" db="EMBL/GenBank/DDBJ databases">
        <authorList>
            <person name="King R."/>
        </authorList>
    </citation>
    <scope>NUCLEOTIDE SEQUENCE</scope>
</reference>
<protein>
    <recommendedName>
        <fullName evidence="3">LisH domain-containing protein</fullName>
    </recommendedName>
</protein>
<gene>
    <name evidence="1" type="ORF">CHILSU_LOCUS2482</name>
</gene>
<evidence type="ECO:0000313" key="2">
    <source>
        <dbReference type="Proteomes" id="UP001153292"/>
    </source>
</evidence>
<evidence type="ECO:0000313" key="1">
    <source>
        <dbReference type="EMBL" id="CAH0674386.1"/>
    </source>
</evidence>
<evidence type="ECO:0008006" key="3">
    <source>
        <dbReference type="Google" id="ProtNLM"/>
    </source>
</evidence>
<keyword evidence="2" id="KW-1185">Reference proteome</keyword>
<dbReference type="SUPFAM" id="SSF69322">
    <property type="entry name" value="Tricorn protease domain 2"/>
    <property type="match status" value="1"/>
</dbReference>
<name>A0ABN8EDG8_CHISP</name>
<dbReference type="Proteomes" id="UP001153292">
    <property type="component" value="Chromosome 14"/>
</dbReference>
<accession>A0ABN8EDG8</accession>
<dbReference type="EMBL" id="OU963907">
    <property type="protein sequence ID" value="CAH0674386.1"/>
    <property type="molecule type" value="Genomic_DNA"/>
</dbReference>
<proteinExistence type="predicted"/>